<keyword evidence="1" id="KW-0812">Transmembrane</keyword>
<organism evidence="2 3">
    <name type="scientific">Proteus appendicitidis</name>
    <dbReference type="NCBI Taxonomy" id="3034648"/>
    <lineage>
        <taxon>Bacteria</taxon>
        <taxon>Pseudomonadati</taxon>
        <taxon>Pseudomonadota</taxon>
        <taxon>Gammaproteobacteria</taxon>
        <taxon>Enterobacterales</taxon>
        <taxon>Morganellaceae</taxon>
        <taxon>Proteus</taxon>
    </lineage>
</organism>
<dbReference type="EMBL" id="CP127389">
    <property type="protein sequence ID" value="WIV90089.1"/>
    <property type="molecule type" value="Genomic_DNA"/>
</dbReference>
<dbReference type="Proteomes" id="UP001226651">
    <property type="component" value="Chromosome"/>
</dbReference>
<keyword evidence="1" id="KW-0472">Membrane</keyword>
<evidence type="ECO:0000313" key="3">
    <source>
        <dbReference type="Proteomes" id="UP001226651"/>
    </source>
</evidence>
<name>A0ABY8YCD4_9GAMM</name>
<gene>
    <name evidence="2" type="ORF">QQS39_08825</name>
</gene>
<reference evidence="2 3" key="1">
    <citation type="submission" date="2023-06" db="EMBL/GenBank/DDBJ databases">
        <title>Proteus appendicitidis sp. nov., isolated from the appendiceal pus of an appendicitis patient in Yongzhou, China.</title>
        <authorList>
            <person name="Cai X."/>
        </authorList>
    </citation>
    <scope>NUCLEOTIDE SEQUENCE [LARGE SCALE GENOMIC DNA]</scope>
    <source>
        <strain evidence="2 3">HZ0627</strain>
    </source>
</reference>
<dbReference type="RefSeq" id="WP_151435068.1">
    <property type="nucleotide sequence ID" value="NZ_CP127389.1"/>
</dbReference>
<sequence>MQQDLYNLLSLITYIISAVIALLMLWSVRGQIKEAVESNKINTLNSLLALEAQIAERRRELSSAGIALGKFDTEEVSEEYTAANLRFGEAVQMYLNGLDRLCYCVKKKYLDNNDMKLEYRTIISEAIADHPEKFTATTIYTNILDINEQWKRS</sequence>
<feature type="transmembrane region" description="Helical" evidence="1">
    <location>
        <begin position="6"/>
        <end position="26"/>
    </location>
</feature>
<evidence type="ECO:0000313" key="2">
    <source>
        <dbReference type="EMBL" id="WIV90089.1"/>
    </source>
</evidence>
<proteinExistence type="predicted"/>
<evidence type="ECO:0000256" key="1">
    <source>
        <dbReference type="SAM" id="Phobius"/>
    </source>
</evidence>
<evidence type="ECO:0008006" key="4">
    <source>
        <dbReference type="Google" id="ProtNLM"/>
    </source>
</evidence>
<accession>A0ABY8YCD4</accession>
<keyword evidence="3" id="KW-1185">Reference proteome</keyword>
<keyword evidence="1" id="KW-1133">Transmembrane helix</keyword>
<protein>
    <recommendedName>
        <fullName evidence="4">DUF4760 domain-containing protein</fullName>
    </recommendedName>
</protein>